<dbReference type="OrthoDB" id="1495425at2"/>
<keyword evidence="5" id="KW-1185">Reference proteome</keyword>
<comment type="caution">
    <text evidence="4">The sequence shown here is derived from an EMBL/GenBank/DDBJ whole genome shotgun (WGS) entry which is preliminary data.</text>
</comment>
<proteinExistence type="predicted"/>
<name>A0A511BRI4_9PROT</name>
<evidence type="ECO:0000256" key="1">
    <source>
        <dbReference type="SAM" id="MobiDB-lite"/>
    </source>
</evidence>
<keyword evidence="2" id="KW-1133">Transmembrane helix</keyword>
<accession>A0A511BRI4</accession>
<feature type="transmembrane region" description="Helical" evidence="2">
    <location>
        <begin position="130"/>
        <end position="151"/>
    </location>
</feature>
<dbReference type="InterPro" id="IPR025509">
    <property type="entry name" value="DUF4396"/>
</dbReference>
<keyword evidence="2" id="KW-0812">Transmembrane</keyword>
<evidence type="ECO:0000259" key="3">
    <source>
        <dbReference type="Pfam" id="PF14342"/>
    </source>
</evidence>
<feature type="transmembrane region" description="Helical" evidence="2">
    <location>
        <begin position="203"/>
        <end position="226"/>
    </location>
</feature>
<reference evidence="4 5" key="1">
    <citation type="submission" date="2019-07" db="EMBL/GenBank/DDBJ databases">
        <title>Whole genome shotgun sequence of Swaminathania salitolerans NBRC 104436.</title>
        <authorList>
            <person name="Hosoyama A."/>
            <person name="Uohara A."/>
            <person name="Ohji S."/>
            <person name="Ichikawa N."/>
        </authorList>
    </citation>
    <scope>NUCLEOTIDE SEQUENCE [LARGE SCALE GENOMIC DNA]</scope>
    <source>
        <strain evidence="4 5">NBRC 104436</strain>
    </source>
</reference>
<dbReference type="Pfam" id="PF14342">
    <property type="entry name" value="DUF4396"/>
    <property type="match status" value="1"/>
</dbReference>
<sequence length="234" mass="25871">MTILIDLWLALSVIAVLWIASDCRARPQHMRIMDVTWPLTGLYFGPLALWFYHRLGRAPEKSHQHHHHHQHHQHEHHHHGHDHDRGQAVSARSTFVSTTHCGGGCALGDLIGETLVGLLSLTLFGSALVAGWTLDFVLAFGLGIVFQYLSIRPMNPDMPPAQALREALKADTFSIVAFEIGMFAIMGLRAFVAPGLTIGDGAFWLWMQGAMVAGFATSFPANWLLVRLGVKQAM</sequence>
<feature type="region of interest" description="Disordered" evidence="1">
    <location>
        <begin position="62"/>
        <end position="85"/>
    </location>
</feature>
<organism evidence="4 5">
    <name type="scientific">Swaminathania salitolerans</name>
    <dbReference type="NCBI Taxonomy" id="182838"/>
    <lineage>
        <taxon>Bacteria</taxon>
        <taxon>Pseudomonadati</taxon>
        <taxon>Pseudomonadota</taxon>
        <taxon>Alphaproteobacteria</taxon>
        <taxon>Acetobacterales</taxon>
        <taxon>Acetobacteraceae</taxon>
        <taxon>Swaminathania</taxon>
    </lineage>
</organism>
<gene>
    <name evidence="4" type="ORF">SSA02_20380</name>
</gene>
<feature type="compositionally biased region" description="Basic residues" evidence="1">
    <location>
        <begin position="63"/>
        <end position="80"/>
    </location>
</feature>
<feature type="transmembrane region" description="Helical" evidence="2">
    <location>
        <begin position="35"/>
        <end position="52"/>
    </location>
</feature>
<protein>
    <submittedName>
        <fullName evidence="4">Membrane protein</fullName>
    </submittedName>
</protein>
<feature type="transmembrane region" description="Helical" evidence="2">
    <location>
        <begin position="172"/>
        <end position="191"/>
    </location>
</feature>
<dbReference type="EMBL" id="BJVC01000005">
    <property type="protein sequence ID" value="GEL02875.1"/>
    <property type="molecule type" value="Genomic_DNA"/>
</dbReference>
<keyword evidence="2" id="KW-0472">Membrane</keyword>
<dbReference type="Proteomes" id="UP000321405">
    <property type="component" value="Unassembled WGS sequence"/>
</dbReference>
<evidence type="ECO:0000313" key="4">
    <source>
        <dbReference type="EMBL" id="GEL02875.1"/>
    </source>
</evidence>
<evidence type="ECO:0000313" key="5">
    <source>
        <dbReference type="Proteomes" id="UP000321405"/>
    </source>
</evidence>
<feature type="domain" description="DUF4396" evidence="3">
    <location>
        <begin position="93"/>
        <end position="231"/>
    </location>
</feature>
<dbReference type="AlphaFoldDB" id="A0A511BRI4"/>
<dbReference type="RefSeq" id="WP_147093966.1">
    <property type="nucleotide sequence ID" value="NZ_BJVC01000005.1"/>
</dbReference>
<evidence type="ECO:0000256" key="2">
    <source>
        <dbReference type="SAM" id="Phobius"/>
    </source>
</evidence>